<dbReference type="PANTHER" id="PTHR43080">
    <property type="entry name" value="CBS DOMAIN-CONTAINING PROTEIN CBSX3, MITOCHONDRIAL"/>
    <property type="match status" value="1"/>
</dbReference>
<dbReference type="AlphaFoldDB" id="A0A5N3PA64"/>
<dbReference type="Gene3D" id="3.10.580.10">
    <property type="entry name" value="CBS-domain"/>
    <property type="match status" value="1"/>
</dbReference>
<dbReference type="InterPro" id="IPR046342">
    <property type="entry name" value="CBS_dom_sf"/>
</dbReference>
<dbReference type="Pfam" id="PF00571">
    <property type="entry name" value="CBS"/>
    <property type="match status" value="2"/>
</dbReference>
<dbReference type="PROSITE" id="PS51371">
    <property type="entry name" value="CBS"/>
    <property type="match status" value="2"/>
</dbReference>
<dbReference type="EMBL" id="VCMV01000019">
    <property type="protein sequence ID" value="KAB0266642.1"/>
    <property type="molecule type" value="Genomic_DNA"/>
</dbReference>
<protein>
    <submittedName>
        <fullName evidence="4">CBS domain-containing protein</fullName>
    </submittedName>
</protein>
<feature type="domain" description="CBS" evidence="3">
    <location>
        <begin position="76"/>
        <end position="132"/>
    </location>
</feature>
<comment type="caution">
    <text evidence="4">The sequence shown here is derived from an EMBL/GenBank/DDBJ whole genome shotgun (WGS) entry which is preliminary data.</text>
</comment>
<dbReference type="RefSeq" id="WP_150945052.1">
    <property type="nucleotide sequence ID" value="NZ_VCMV01000019.1"/>
</dbReference>
<dbReference type="SMART" id="SM00116">
    <property type="entry name" value="CBS"/>
    <property type="match status" value="2"/>
</dbReference>
<evidence type="ECO:0000256" key="1">
    <source>
        <dbReference type="ARBA" id="ARBA00023122"/>
    </source>
</evidence>
<evidence type="ECO:0000259" key="3">
    <source>
        <dbReference type="PROSITE" id="PS51371"/>
    </source>
</evidence>
<dbReference type="PANTHER" id="PTHR43080:SF2">
    <property type="entry name" value="CBS DOMAIN-CONTAINING PROTEIN"/>
    <property type="match status" value="1"/>
</dbReference>
<keyword evidence="1 2" id="KW-0129">CBS domain</keyword>
<dbReference type="Proteomes" id="UP000325684">
    <property type="component" value="Unassembled WGS sequence"/>
</dbReference>
<dbReference type="InterPro" id="IPR051257">
    <property type="entry name" value="Diverse_CBS-Domain"/>
</dbReference>
<dbReference type="SUPFAM" id="SSF54631">
    <property type="entry name" value="CBS-domain pair"/>
    <property type="match status" value="1"/>
</dbReference>
<evidence type="ECO:0000313" key="4">
    <source>
        <dbReference type="EMBL" id="KAB0266642.1"/>
    </source>
</evidence>
<gene>
    <name evidence="4" type="ORF">FEZ63_12910</name>
</gene>
<dbReference type="OrthoDB" id="9807125at2"/>
<evidence type="ECO:0000313" key="5">
    <source>
        <dbReference type="Proteomes" id="UP000325684"/>
    </source>
</evidence>
<dbReference type="InterPro" id="IPR044725">
    <property type="entry name" value="CBSX3_CBS_dom"/>
</dbReference>
<accession>A0A5N3PA64</accession>
<feature type="domain" description="CBS" evidence="3">
    <location>
        <begin position="8"/>
        <end position="68"/>
    </location>
</feature>
<name>A0A5N3PA64_9HYPH</name>
<sequence>MSVNHILSLKGHEVVAIAPDRTLGEAARMLTDRRIGAVLVRDGEHPVTGIISERDIVRAISAHGADALDQPLSRFMTAKVVTCTSATSINDVMEAMTNGKFRHVPVVEGGQLIGIISIGDVVKHRLAEIEAEAQAIRDYIATA</sequence>
<reference evidence="4 5" key="1">
    <citation type="journal article" date="2019" name="Microorganisms">
        <title>Genome Insights into the Novel Species Microvirga brassicacearum, a Rapeseed Endophyte with Biotechnological Potential.</title>
        <authorList>
            <person name="Jimenez-Gomez A."/>
            <person name="Saati-Santamaria Z."/>
            <person name="Igual J.M."/>
            <person name="Rivas R."/>
            <person name="Mateos P.F."/>
            <person name="Garcia-Fraile P."/>
        </authorList>
    </citation>
    <scope>NUCLEOTIDE SEQUENCE [LARGE SCALE GENOMIC DNA]</scope>
    <source>
        <strain evidence="4 5">CDVBN77</strain>
    </source>
</reference>
<proteinExistence type="predicted"/>
<evidence type="ECO:0000256" key="2">
    <source>
        <dbReference type="PROSITE-ProRule" id="PRU00703"/>
    </source>
</evidence>
<dbReference type="CDD" id="cd04623">
    <property type="entry name" value="CBS_pair_bac_euk"/>
    <property type="match status" value="1"/>
</dbReference>
<keyword evidence="5" id="KW-1185">Reference proteome</keyword>
<dbReference type="InterPro" id="IPR000644">
    <property type="entry name" value="CBS_dom"/>
</dbReference>
<organism evidence="4 5">
    <name type="scientific">Microvirga brassicacearum</name>
    <dbReference type="NCBI Taxonomy" id="2580413"/>
    <lineage>
        <taxon>Bacteria</taxon>
        <taxon>Pseudomonadati</taxon>
        <taxon>Pseudomonadota</taxon>
        <taxon>Alphaproteobacteria</taxon>
        <taxon>Hyphomicrobiales</taxon>
        <taxon>Methylobacteriaceae</taxon>
        <taxon>Microvirga</taxon>
    </lineage>
</organism>